<evidence type="ECO:0000313" key="2">
    <source>
        <dbReference type="EMBL" id="KAG8094904.1"/>
    </source>
</evidence>
<keyword evidence="3" id="KW-1185">Reference proteome</keyword>
<reference evidence="2" key="2">
    <citation type="submission" date="2021-02" db="EMBL/GenBank/DDBJ databases">
        <authorList>
            <person name="Kimball J.A."/>
            <person name="Haas M.W."/>
            <person name="Macchietto M."/>
            <person name="Kono T."/>
            <person name="Duquette J."/>
            <person name="Shao M."/>
        </authorList>
    </citation>
    <scope>NUCLEOTIDE SEQUENCE</scope>
    <source>
        <tissue evidence="2">Fresh leaf tissue</tissue>
    </source>
</reference>
<feature type="region of interest" description="Disordered" evidence="1">
    <location>
        <begin position="22"/>
        <end position="63"/>
    </location>
</feature>
<organism evidence="2 3">
    <name type="scientific">Zizania palustris</name>
    <name type="common">Northern wild rice</name>
    <dbReference type="NCBI Taxonomy" id="103762"/>
    <lineage>
        <taxon>Eukaryota</taxon>
        <taxon>Viridiplantae</taxon>
        <taxon>Streptophyta</taxon>
        <taxon>Embryophyta</taxon>
        <taxon>Tracheophyta</taxon>
        <taxon>Spermatophyta</taxon>
        <taxon>Magnoliopsida</taxon>
        <taxon>Liliopsida</taxon>
        <taxon>Poales</taxon>
        <taxon>Poaceae</taxon>
        <taxon>BOP clade</taxon>
        <taxon>Oryzoideae</taxon>
        <taxon>Oryzeae</taxon>
        <taxon>Zizaniinae</taxon>
        <taxon>Zizania</taxon>
    </lineage>
</organism>
<accession>A0A8J6BTE6</accession>
<proteinExistence type="predicted"/>
<dbReference type="EMBL" id="JAAALK010000080">
    <property type="protein sequence ID" value="KAG8094904.1"/>
    <property type="molecule type" value="Genomic_DNA"/>
</dbReference>
<feature type="compositionally biased region" description="Basic and acidic residues" evidence="1">
    <location>
        <begin position="30"/>
        <end position="40"/>
    </location>
</feature>
<sequence length="114" mass="12505">MSAGGDGERDCRSGLRMEAGLERGAAADGRLVEDRARIDRPPNQLAGNGDRPSRRSVWRSKEGSRRLLARVGEERFGIRMSREKGARKGLNAPKIPNNLKGVFAKMTAGHTSQY</sequence>
<dbReference type="Proteomes" id="UP000729402">
    <property type="component" value="Unassembled WGS sequence"/>
</dbReference>
<reference evidence="2" key="1">
    <citation type="journal article" date="2021" name="bioRxiv">
        <title>Whole Genome Assembly and Annotation of Northern Wild Rice, Zizania palustris L., Supports a Whole Genome Duplication in the Zizania Genus.</title>
        <authorList>
            <person name="Haas M."/>
            <person name="Kono T."/>
            <person name="Macchietto M."/>
            <person name="Millas R."/>
            <person name="McGilp L."/>
            <person name="Shao M."/>
            <person name="Duquette J."/>
            <person name="Hirsch C.N."/>
            <person name="Kimball J."/>
        </authorList>
    </citation>
    <scope>NUCLEOTIDE SEQUENCE</scope>
    <source>
        <tissue evidence="2">Fresh leaf tissue</tissue>
    </source>
</reference>
<protein>
    <submittedName>
        <fullName evidence="2">Uncharacterized protein</fullName>
    </submittedName>
</protein>
<gene>
    <name evidence="2" type="ORF">GUJ93_ZPchr0012g19948</name>
</gene>
<dbReference type="AlphaFoldDB" id="A0A8J6BTE6"/>
<comment type="caution">
    <text evidence="2">The sequence shown here is derived from an EMBL/GenBank/DDBJ whole genome shotgun (WGS) entry which is preliminary data.</text>
</comment>
<evidence type="ECO:0000256" key="1">
    <source>
        <dbReference type="SAM" id="MobiDB-lite"/>
    </source>
</evidence>
<name>A0A8J6BTE6_ZIZPA</name>
<evidence type="ECO:0000313" key="3">
    <source>
        <dbReference type="Proteomes" id="UP000729402"/>
    </source>
</evidence>